<dbReference type="Proteomes" id="UP001652660">
    <property type="component" value="Chromosome 8e"/>
</dbReference>
<sequence>MGKKNNSSTAAAAAISSQPHLQQAPSGTMREESSGKKQSSVNPKSMLKLDHLKNLAIWATAEASVSSLGAFFGYRLAATAEALGVPPDPSLFSCQRWLMQRCSPIFLDVFTAWMVPSGSLLLKIDSCNTIFLDCIEAKEILQYKLNVVTTMVVDYNTNIHLRV</sequence>
<accession>A0ABM4VDJ4</accession>
<evidence type="ECO:0000313" key="3">
    <source>
        <dbReference type="RefSeq" id="XP_071917599.1"/>
    </source>
</evidence>
<evidence type="ECO:0000313" key="2">
    <source>
        <dbReference type="Proteomes" id="UP001652660"/>
    </source>
</evidence>
<dbReference type="GeneID" id="113704229"/>
<evidence type="ECO:0000256" key="1">
    <source>
        <dbReference type="SAM" id="MobiDB-lite"/>
    </source>
</evidence>
<feature type="compositionally biased region" description="Low complexity" evidence="1">
    <location>
        <begin position="7"/>
        <end position="17"/>
    </location>
</feature>
<keyword evidence="2" id="KW-1185">Reference proteome</keyword>
<dbReference type="PANTHER" id="PTHR36072">
    <property type="entry name" value="OS01G0541600 PROTEIN"/>
    <property type="match status" value="1"/>
</dbReference>
<gene>
    <name evidence="3" type="primary">LOC113704229</name>
</gene>
<feature type="region of interest" description="Disordered" evidence="1">
    <location>
        <begin position="1"/>
        <end position="42"/>
    </location>
</feature>
<reference evidence="3" key="1">
    <citation type="submission" date="2025-08" db="UniProtKB">
        <authorList>
            <consortium name="RefSeq"/>
        </authorList>
    </citation>
    <scope>IDENTIFICATION</scope>
    <source>
        <tissue evidence="3">Leaves</tissue>
    </source>
</reference>
<proteinExistence type="predicted"/>
<organism evidence="2 3">
    <name type="scientific">Coffea arabica</name>
    <name type="common">Arabian coffee</name>
    <dbReference type="NCBI Taxonomy" id="13443"/>
    <lineage>
        <taxon>Eukaryota</taxon>
        <taxon>Viridiplantae</taxon>
        <taxon>Streptophyta</taxon>
        <taxon>Embryophyta</taxon>
        <taxon>Tracheophyta</taxon>
        <taxon>Spermatophyta</taxon>
        <taxon>Magnoliopsida</taxon>
        <taxon>eudicotyledons</taxon>
        <taxon>Gunneridae</taxon>
        <taxon>Pentapetalae</taxon>
        <taxon>asterids</taxon>
        <taxon>lamiids</taxon>
        <taxon>Gentianales</taxon>
        <taxon>Rubiaceae</taxon>
        <taxon>Ixoroideae</taxon>
        <taxon>Gardenieae complex</taxon>
        <taxon>Bertiereae - Coffeeae clade</taxon>
        <taxon>Coffeeae</taxon>
        <taxon>Coffea</taxon>
    </lineage>
</organism>
<dbReference type="PANTHER" id="PTHR36072:SF2">
    <property type="entry name" value="OS01G0531000 PROTEIN"/>
    <property type="match status" value="1"/>
</dbReference>
<protein>
    <submittedName>
        <fullName evidence="3">Uncharacterized protein isoform X2</fullName>
    </submittedName>
</protein>
<dbReference type="RefSeq" id="XP_071917599.1">
    <property type="nucleotide sequence ID" value="XM_072061498.1"/>
</dbReference>
<name>A0ABM4VDJ4_COFAR</name>